<feature type="region of interest" description="Disordered" evidence="1">
    <location>
        <begin position="60"/>
        <end position="84"/>
    </location>
</feature>
<evidence type="ECO:0000313" key="3">
    <source>
        <dbReference type="Proteomes" id="UP001597145"/>
    </source>
</evidence>
<gene>
    <name evidence="2" type="ORF">ACFSCY_38520</name>
</gene>
<reference evidence="3" key="1">
    <citation type="journal article" date="2019" name="Int. J. Syst. Evol. Microbiol.">
        <title>The Global Catalogue of Microorganisms (GCM) 10K type strain sequencing project: providing services to taxonomists for standard genome sequencing and annotation.</title>
        <authorList>
            <consortium name="The Broad Institute Genomics Platform"/>
            <consortium name="The Broad Institute Genome Sequencing Center for Infectious Disease"/>
            <person name="Wu L."/>
            <person name="Ma J."/>
        </authorList>
    </citation>
    <scope>NUCLEOTIDE SEQUENCE [LARGE SCALE GENOMIC DNA]</scope>
    <source>
        <strain evidence="3">JCM 12165</strain>
    </source>
</reference>
<sequence length="193" mass="21471">MSVFLDQAEQDMRDHLRAREPWTLELDVGLPAATRLLHHHDLDNYLYPLAQRLGSRGIASARARKRHGDRSLARLDTARPADPPLDRTFHRLQTTASAGTTAYKQQIHEQLTASGALPGSPVSAVIGFRCGPDRNWLNLWKPTIDALGPLIGEGNRMWSPRDGAIVDLALHLLVDPARRWDVEVFVGVAPARE</sequence>
<evidence type="ECO:0000313" key="2">
    <source>
        <dbReference type="EMBL" id="MFD1535317.1"/>
    </source>
</evidence>
<evidence type="ECO:0000256" key="1">
    <source>
        <dbReference type="SAM" id="MobiDB-lite"/>
    </source>
</evidence>
<dbReference type="EMBL" id="JBHUCP010000052">
    <property type="protein sequence ID" value="MFD1535317.1"/>
    <property type="molecule type" value="Genomic_DNA"/>
</dbReference>
<comment type="caution">
    <text evidence="2">The sequence shown here is derived from an EMBL/GenBank/DDBJ whole genome shotgun (WGS) entry which is preliminary data.</text>
</comment>
<keyword evidence="3" id="KW-1185">Reference proteome</keyword>
<name>A0ABW4FY92_9PSEU</name>
<protein>
    <submittedName>
        <fullName evidence="2">Uncharacterized protein</fullName>
    </submittedName>
</protein>
<accession>A0ABW4FY92</accession>
<feature type="compositionally biased region" description="Basic and acidic residues" evidence="1">
    <location>
        <begin position="69"/>
        <end position="84"/>
    </location>
</feature>
<proteinExistence type="predicted"/>
<organism evidence="2 3">
    <name type="scientific">Pseudonocardia aurantiaca</name>
    <dbReference type="NCBI Taxonomy" id="75290"/>
    <lineage>
        <taxon>Bacteria</taxon>
        <taxon>Bacillati</taxon>
        <taxon>Actinomycetota</taxon>
        <taxon>Actinomycetes</taxon>
        <taxon>Pseudonocardiales</taxon>
        <taxon>Pseudonocardiaceae</taxon>
        <taxon>Pseudonocardia</taxon>
    </lineage>
</organism>
<dbReference type="RefSeq" id="WP_343981358.1">
    <property type="nucleotide sequence ID" value="NZ_BAAAJG010000014.1"/>
</dbReference>
<dbReference type="Proteomes" id="UP001597145">
    <property type="component" value="Unassembled WGS sequence"/>
</dbReference>